<dbReference type="CDD" id="cd07992">
    <property type="entry name" value="LPLAT_AAK14816-like"/>
    <property type="match status" value="1"/>
</dbReference>
<dbReference type="GO" id="GO:0051315">
    <property type="term" value="P:attachment of mitotic spindle microtubules to kinetochore"/>
    <property type="evidence" value="ECO:0007669"/>
    <property type="project" value="UniProtKB-ARBA"/>
</dbReference>
<dbReference type="SMART" id="SM01349">
    <property type="entry name" value="TOG"/>
    <property type="match status" value="5"/>
</dbReference>
<dbReference type="SUPFAM" id="SSF48371">
    <property type="entry name" value="ARM repeat"/>
    <property type="match status" value="2"/>
</dbReference>
<dbReference type="GO" id="GO:0099070">
    <property type="term" value="C:static microtubule bundle"/>
    <property type="evidence" value="ECO:0007669"/>
    <property type="project" value="UniProtKB-ARBA"/>
</dbReference>
<keyword evidence="4" id="KW-0132">Cell division</keyword>
<feature type="region of interest" description="Disordered" evidence="8">
    <location>
        <begin position="2789"/>
        <end position="2836"/>
    </location>
</feature>
<evidence type="ECO:0000256" key="9">
    <source>
        <dbReference type="SAM" id="Phobius"/>
    </source>
</evidence>
<gene>
    <name evidence="12" type="ORF">EW145_g3859</name>
</gene>
<feature type="region of interest" description="Disordered" evidence="8">
    <location>
        <begin position="803"/>
        <end position="835"/>
    </location>
</feature>
<dbReference type="InterPro" id="IPR024395">
    <property type="entry name" value="CLASP_N_dom"/>
</dbReference>
<keyword evidence="6" id="KW-0498">Mitosis</keyword>
<dbReference type="InterPro" id="IPR034085">
    <property type="entry name" value="TOG"/>
</dbReference>
<dbReference type="OrthoDB" id="205662at2759"/>
<evidence type="ECO:0000259" key="10">
    <source>
        <dbReference type="SMART" id="SM00563"/>
    </source>
</evidence>
<accession>A0A4S4L5M7</accession>
<feature type="compositionally biased region" description="Low complexity" evidence="8">
    <location>
        <begin position="1163"/>
        <end position="1184"/>
    </location>
</feature>
<keyword evidence="5" id="KW-0493">Microtubule</keyword>
<comment type="similarity">
    <text evidence="2">Belongs to the CLASP family.</text>
</comment>
<dbReference type="GO" id="GO:0051010">
    <property type="term" value="F:microtubule plus-end binding"/>
    <property type="evidence" value="ECO:0007669"/>
    <property type="project" value="InterPro"/>
</dbReference>
<evidence type="ECO:0000256" key="1">
    <source>
        <dbReference type="ARBA" id="ARBA00004186"/>
    </source>
</evidence>
<reference evidence="12 13" key="1">
    <citation type="submission" date="2019-02" db="EMBL/GenBank/DDBJ databases">
        <title>Genome sequencing of the rare red list fungi Phellinidium pouzarii.</title>
        <authorList>
            <person name="Buettner E."/>
            <person name="Kellner H."/>
        </authorList>
    </citation>
    <scope>NUCLEOTIDE SEQUENCE [LARGE SCALE GENOMIC DNA]</scope>
    <source>
        <strain evidence="12 13">DSM 108285</strain>
    </source>
</reference>
<evidence type="ECO:0000313" key="13">
    <source>
        <dbReference type="Proteomes" id="UP000308199"/>
    </source>
</evidence>
<dbReference type="GO" id="GO:0046785">
    <property type="term" value="P:microtubule polymerization"/>
    <property type="evidence" value="ECO:0007669"/>
    <property type="project" value="InterPro"/>
</dbReference>
<keyword evidence="3" id="KW-0963">Cytoplasm</keyword>
<dbReference type="EMBL" id="SGPK01000177">
    <property type="protein sequence ID" value="THH06772.1"/>
    <property type="molecule type" value="Genomic_DNA"/>
</dbReference>
<feature type="compositionally biased region" description="Low complexity" evidence="8">
    <location>
        <begin position="518"/>
        <end position="534"/>
    </location>
</feature>
<feature type="domain" description="Phospholipid/glycerol acyltransferase" evidence="10">
    <location>
        <begin position="2209"/>
        <end position="2398"/>
    </location>
</feature>
<dbReference type="GO" id="GO:1990571">
    <property type="term" value="P:meiotic centromere clustering"/>
    <property type="evidence" value="ECO:0007669"/>
    <property type="project" value="UniProtKB-ARBA"/>
</dbReference>
<keyword evidence="7" id="KW-0206">Cytoskeleton</keyword>
<feature type="region of interest" description="Disordered" evidence="8">
    <location>
        <begin position="2063"/>
        <end position="2088"/>
    </location>
</feature>
<dbReference type="InterPro" id="IPR045110">
    <property type="entry name" value="XMAP215"/>
</dbReference>
<dbReference type="SMART" id="SM00563">
    <property type="entry name" value="PlsC"/>
    <property type="match status" value="1"/>
</dbReference>
<keyword evidence="9" id="KW-0812">Transmembrane</keyword>
<evidence type="ECO:0000256" key="5">
    <source>
        <dbReference type="ARBA" id="ARBA00022701"/>
    </source>
</evidence>
<feature type="domain" description="TOG" evidence="11">
    <location>
        <begin position="1217"/>
        <end position="1468"/>
    </location>
</feature>
<comment type="caution">
    <text evidence="12">The sequence shown here is derived from an EMBL/GenBank/DDBJ whole genome shotgun (WGS) entry which is preliminary data.</text>
</comment>
<feature type="compositionally biased region" description="Low complexity" evidence="8">
    <location>
        <begin position="1943"/>
        <end position="1956"/>
    </location>
</feature>
<dbReference type="FunFam" id="1.25.10.10:FF:000019">
    <property type="entry name" value="Cytoskeleton-associated protein 5"/>
    <property type="match status" value="1"/>
</dbReference>
<evidence type="ECO:0000256" key="3">
    <source>
        <dbReference type="ARBA" id="ARBA00022490"/>
    </source>
</evidence>
<organism evidence="12 13">
    <name type="scientific">Phellinidium pouzarii</name>
    <dbReference type="NCBI Taxonomy" id="167371"/>
    <lineage>
        <taxon>Eukaryota</taxon>
        <taxon>Fungi</taxon>
        <taxon>Dikarya</taxon>
        <taxon>Basidiomycota</taxon>
        <taxon>Agaricomycotina</taxon>
        <taxon>Agaricomycetes</taxon>
        <taxon>Hymenochaetales</taxon>
        <taxon>Hymenochaetaceae</taxon>
        <taxon>Phellinidium</taxon>
    </lineage>
</organism>
<dbReference type="Pfam" id="PF01553">
    <property type="entry name" value="Acyltransferase"/>
    <property type="match status" value="1"/>
</dbReference>
<feature type="domain" description="TOG" evidence="11">
    <location>
        <begin position="840"/>
        <end position="1075"/>
    </location>
</feature>
<sequence>MDGPPPPEEDFSQLSVADRLAHKNWKARVSGYETLIKTFQNTASDSDPAFNPYINNPDTLKKIVTDANAVAQEKGVESVVAFVKFAGESAARTREVVVPALVDKCFGSSRAGTRNQAIELVLQYVEVENGGAGVVSNILPGLAAKQPKVVSGSVMAMKDILKAFGAQAVPPPPVLKALPKIFGHTDKTVRAEGTALAQTLYLCIGPAIEPWLADLKPVQVKELKESFEAMDSEGKGKGTFKAERYTRAQAREIDSGTGVEEDGAQDDPADMDPRAFAEEVDVVPKLPSGLQAALTSTKWKERKEALDDVLAVFNATPRIKDASELGDVARALAGRMVDANINCVIAAANCIEALAKGMMSNFARFREIVTPPMLERLKERKQSVTDAIGNALDAVFSTTTLPDVLENILTVLGSKNPQVKEGTLKFLGRCLSASTIPPVAPQVKPLSEALAALLEDSFEGARSDAAICLGTLMKIVGERPLNAIMDQLAEVRKVKVKEAFEKATVKCKAGGAPPPRAAPANAPSKQAPPKASPSEDALIEDVSPPKPRAKPPARFAAKKSSPDDAADFESPPTAEAPKSVAARLAQAKRLAPSAAAVAAVAAASSSKSAKSAAPSASSSLDSFKYKHTPEDAEALAADLIPSQIASDLGDGNWKIRLAALEEMTNWKGLNEKNFQVSSKLYSILTILADQSPSFGRSCAAIATPHLSEKLAYETLGKQKAPKVLADSLVWFEGALTEFGVAGVSLRSLIGFLGTALSNSNAAVRTNATKTLVTIKLFVGPGIKDLLGDINPQLLATIQSEFDKVEGNPAPEPTRSSVDVQSLGSSGAPGKGAAGTDALDDLFPRVELEGLLKGTTIFADAKSESWKTKKEALETLQAILDQGPNKRLKPIMGDIGQIIKARVTDANKTVQVLALDIVSRIATGMGKPFEKHTRFYALPIATVLSDQKSTIRLAGLATLTAIAEACEGVESLVHGFATALESANPLQRSTLLSWIASWFKEHEPNSSLDLSAWAAPIISCLDDRNGDVRKGAQAVLPFVVAQAGVDYVLQQANSLKSASRSTVIPLVKAAAAPGKPAKPTPAPAPIKTSAPKSISPPPQSPPPTSALNASVAGPASKLTGVRRKLPQGSIPRPESRASVAEDAPPPSSRLPAKSGLGSLKLPTSSFASKPSASAAPSPIPSASSPFVTMNIDLKRTRLVKDGTRWIVESGPTRKDLIDSLQSQVEPHASKELTALLFSRDHNAVNDHVSGLGLLCDFYSALAANDDKYGFAGQDRNNVGLANIDLTLKYVSIRVHEPQPNLIAKCLDVVDNVMAFLRDVNYQLLDSEALCFVPTIINKLGDAREAVRVRVQQIIQTLPKVYAYSRVFQLLMDHGLKSKVAKTRQGSLDEMAVILKRTGVNACEPTKSFPVMASMISDKDAAVRKSALSALSEGYVLIGESLWSYVGALSPKDKTQLEERLRRVAGPSNTETPEVPPTPATVAASGHVSRFSSGVPRPGSRIGGIGGLPRPSSPAVAQPSRLARPSSPVRAPAPSLPKSSIAAPTSPRLARPKSFLPSRLGPARGGASAFATPSQARTDEIALEKPALHPLNGDLYSKFPAIPDDVVPTPTEPEGDVISLTISKILSSDAARSVDALKQIQKILEVGPEDGLLSPQYRELSDHTEGLIETITLQMNHVFENSTTIDEPENFRLAKHLIQTINAFCDHSLLAESVPVDILTGLFEELTIRLLQTDESESSKVKDLSRFINMIILRLFATCRRMTVLRSLFTLLLQIVKPFPASGTLSDSKEAKVAELVLKCIWKLARNIPTDLEKQELDPVELFPAIEHFLQSIPPNEWRARATNKVPSGDMPLRTIKVIIQHVVAFYGDEVYDFLSSSFDDPSATIVYPYVYRILNTSRGNVEGGQQRQVTNGSSNSNERSEPSPASRPTSPPARSPTISVERGTSSPSRRTSQSASANGGGMLPPPVDEPDPDEQLLTIINHISSETTGAMHKEGITELHHFLKAYPHKKPRVDKMLENTGPAFRKYIARALASRAAEDEERTVAVADTLSRLESNSRDAQYGSFAVRSSASPKSPRRTSGTSEMAPAEQDKLSRLHDLFQYRSSTTSNGSSHARSKDSDVCRAAFVAPVHFVECMSVELCGAAVVDEPVGPSIDLGLSHSFHTMSVSMPARSPDFVYDAVILFWRTVTSIFFREIRPRGAYHIPKDGPVIFVGAPHHNQFLDPLLLTSEVHRETHRRVEFLIAAKSMKRKTIGFFASLMSSIPVSRAADNAQRSIGLISLSDDDSCLVIGHGTKFTAELKPKWQIMLPKSLNFLIAEVTEIISDTELRIKKEFGGESGKGTARRLKDGGCIGIFPEGGSHDRTDLLPLKAGVAVMALGAMANDPSVKVKIIPVGLSYFHAHRFRSRAVVEFGSAMEVPSELINMFKEGGSRKREACSKLLDLVYDGLKTVTLRAPDYETLMVTQAARRLYETPGQHLTLGQVVELNKRFLEAYQHFKDEPRIQKLKESVIKYNRAVRDLGLRDHQVPRAKPASWKTLGLLTYRLGLLIVWSIFALPGVILNGPIFILASILSRQKAKEALAASTVKVAGRDVLATWKILISLGVVPILYATYAVSATLIAIKANAPSRWRLLAPLLTFLILPIMSYAALKFGEAGFDILKSLRPLVIALFPGQQRSLDRLKKMRIGLSNELTEVINEFGPKLWDDFDHWRILVPSASVPPSSGTPGLWRRKSGTGAVDAQGNLLVHPMASIRLDISFPFLLAPTHYSTHQTWLDERLFGWSRSAARGTSAWSGNASQEPSRVGSPDMSDDDEDDGDYEHVLGYLPSDGDGTPSRLRSRSVRSSYADLQQLKTTPVVASGASARYDVGLGGDLFRDSQHRERKGTLNDGVPVERIAVVDRDETFREATDEINEENDRIKHRG</sequence>
<feature type="compositionally biased region" description="Polar residues" evidence="8">
    <location>
        <begin position="2789"/>
        <end position="2799"/>
    </location>
</feature>
<feature type="region of interest" description="Disordered" evidence="8">
    <location>
        <begin position="1900"/>
        <end position="1972"/>
    </location>
</feature>
<feature type="region of interest" description="Disordered" evidence="8">
    <location>
        <begin position="1070"/>
        <end position="1184"/>
    </location>
</feature>
<feature type="transmembrane region" description="Helical" evidence="9">
    <location>
        <begin position="2544"/>
        <end position="2571"/>
    </location>
</feature>
<keyword evidence="6" id="KW-0131">Cell cycle</keyword>
<feature type="domain" description="TOG" evidence="11">
    <location>
        <begin position="2"/>
        <end position="236"/>
    </location>
</feature>
<dbReference type="GO" id="GO:0051301">
    <property type="term" value="P:cell division"/>
    <property type="evidence" value="ECO:0007669"/>
    <property type="project" value="UniProtKB-KW"/>
</dbReference>
<feature type="compositionally biased region" description="Acidic residues" evidence="8">
    <location>
        <begin position="2807"/>
        <end position="2816"/>
    </location>
</feature>
<evidence type="ECO:0000256" key="6">
    <source>
        <dbReference type="ARBA" id="ARBA00022776"/>
    </source>
</evidence>
<dbReference type="GO" id="GO:0030951">
    <property type="term" value="P:establishment or maintenance of microtubule cytoskeleton polarity"/>
    <property type="evidence" value="ECO:0007669"/>
    <property type="project" value="InterPro"/>
</dbReference>
<feature type="domain" description="TOG" evidence="11">
    <location>
        <begin position="275"/>
        <end position="509"/>
    </location>
</feature>
<keyword evidence="13" id="KW-1185">Reference proteome</keyword>
<comment type="subcellular location">
    <subcellularLocation>
        <location evidence="1">Cytoplasm</location>
        <location evidence="1">Cytoskeleton</location>
        <location evidence="1">Spindle</location>
    </subcellularLocation>
</comment>
<dbReference type="Pfam" id="PF12348">
    <property type="entry name" value="CLASP_N"/>
    <property type="match status" value="1"/>
</dbReference>
<feature type="compositionally biased region" description="Polar residues" evidence="8">
    <location>
        <begin position="1900"/>
        <end position="1911"/>
    </location>
</feature>
<dbReference type="Gene3D" id="1.25.10.10">
    <property type="entry name" value="Leucine-rich Repeat Variant"/>
    <property type="match status" value="6"/>
</dbReference>
<feature type="transmembrane region" description="Helical" evidence="9">
    <location>
        <begin position="2631"/>
        <end position="2649"/>
    </location>
</feature>
<dbReference type="Pfam" id="PF21041">
    <property type="entry name" value="XMAP215_CLASP_TOG"/>
    <property type="match status" value="2"/>
</dbReference>
<feature type="region of interest" description="Disordered" evidence="8">
    <location>
        <begin position="507"/>
        <end position="581"/>
    </location>
</feature>
<dbReference type="GO" id="GO:0061863">
    <property type="term" value="F:microtubule plus end polymerase"/>
    <property type="evidence" value="ECO:0007669"/>
    <property type="project" value="InterPro"/>
</dbReference>
<feature type="transmembrane region" description="Helical" evidence="9">
    <location>
        <begin position="2598"/>
        <end position="2619"/>
    </location>
</feature>
<dbReference type="InterPro" id="IPR011989">
    <property type="entry name" value="ARM-like"/>
</dbReference>
<feature type="compositionally biased region" description="Polar residues" evidence="8">
    <location>
        <begin position="2066"/>
        <end position="2082"/>
    </location>
</feature>
<keyword evidence="9" id="KW-1133">Transmembrane helix</keyword>
<dbReference type="GO" id="GO:0000022">
    <property type="term" value="P:mitotic spindle elongation"/>
    <property type="evidence" value="ECO:0007669"/>
    <property type="project" value="UniProtKB-ARBA"/>
</dbReference>
<protein>
    <recommendedName>
        <fullName evidence="14">VHS domain-containing protein</fullName>
    </recommendedName>
</protein>
<feature type="region of interest" description="Disordered" evidence="8">
    <location>
        <begin position="1462"/>
        <end position="1573"/>
    </location>
</feature>
<evidence type="ECO:0000256" key="4">
    <source>
        <dbReference type="ARBA" id="ARBA00022618"/>
    </source>
</evidence>
<dbReference type="InterPro" id="IPR048491">
    <property type="entry name" value="XMAP215_CLASP_TOG"/>
</dbReference>
<keyword evidence="9" id="KW-0472">Membrane</keyword>
<feature type="domain" description="TOG" evidence="11">
    <location>
        <begin position="624"/>
        <end position="810"/>
    </location>
</feature>
<evidence type="ECO:0000256" key="2">
    <source>
        <dbReference type="ARBA" id="ARBA00009549"/>
    </source>
</evidence>
<feature type="compositionally biased region" description="Pro residues" evidence="8">
    <location>
        <begin position="1093"/>
        <end position="1103"/>
    </location>
</feature>
<evidence type="ECO:0000256" key="8">
    <source>
        <dbReference type="SAM" id="MobiDB-lite"/>
    </source>
</evidence>
<dbReference type="GO" id="GO:0044732">
    <property type="term" value="C:mitotic spindle pole body"/>
    <property type="evidence" value="ECO:0007669"/>
    <property type="project" value="UniProtKB-ARBA"/>
</dbReference>
<feature type="compositionally biased region" description="Low complexity" evidence="8">
    <location>
        <begin position="1506"/>
        <end position="1535"/>
    </location>
</feature>
<evidence type="ECO:0000256" key="7">
    <source>
        <dbReference type="ARBA" id="ARBA00023212"/>
    </source>
</evidence>
<feature type="compositionally biased region" description="Low complexity" evidence="8">
    <location>
        <begin position="1912"/>
        <end position="1927"/>
    </location>
</feature>
<evidence type="ECO:0000313" key="12">
    <source>
        <dbReference type="EMBL" id="THH06772.1"/>
    </source>
</evidence>
<dbReference type="Proteomes" id="UP000308199">
    <property type="component" value="Unassembled WGS sequence"/>
</dbReference>
<dbReference type="InterPro" id="IPR002123">
    <property type="entry name" value="Plipid/glycerol_acylTrfase"/>
</dbReference>
<evidence type="ECO:0000259" key="11">
    <source>
        <dbReference type="SMART" id="SM01349"/>
    </source>
</evidence>
<dbReference type="PANTHER" id="PTHR12609">
    <property type="entry name" value="MICROTUBULE ASSOCIATED PROTEIN XMAP215"/>
    <property type="match status" value="1"/>
</dbReference>
<dbReference type="FunFam" id="1.25.10.10:FF:000063">
    <property type="entry name" value="Putative cytoskeleton-associated protein 5"/>
    <property type="match status" value="1"/>
</dbReference>
<dbReference type="GO" id="GO:0005881">
    <property type="term" value="C:cytoplasmic microtubule"/>
    <property type="evidence" value="ECO:0007669"/>
    <property type="project" value="UniProtKB-ARBA"/>
</dbReference>
<proteinExistence type="inferred from homology"/>
<dbReference type="InterPro" id="IPR016024">
    <property type="entry name" value="ARM-type_fold"/>
</dbReference>
<name>A0A4S4L5M7_9AGAM</name>
<dbReference type="GO" id="GO:1990498">
    <property type="term" value="C:mitotic spindle microtubule"/>
    <property type="evidence" value="ECO:0007669"/>
    <property type="project" value="UniProtKB-ARBA"/>
</dbReference>
<dbReference type="GO" id="GO:0016746">
    <property type="term" value="F:acyltransferase activity"/>
    <property type="evidence" value="ECO:0007669"/>
    <property type="project" value="InterPro"/>
</dbReference>
<evidence type="ECO:0008006" key="14">
    <source>
        <dbReference type="Google" id="ProtNLM"/>
    </source>
</evidence>